<dbReference type="InterPro" id="IPR029058">
    <property type="entry name" value="AB_hydrolase_fold"/>
</dbReference>
<proteinExistence type="predicted"/>
<evidence type="ECO:0000313" key="4">
    <source>
        <dbReference type="Proteomes" id="UP000075025"/>
    </source>
</evidence>
<evidence type="ECO:0000256" key="1">
    <source>
        <dbReference type="ARBA" id="ARBA00022801"/>
    </source>
</evidence>
<organism evidence="3 4">
    <name type="scientific">Microbacterium testaceum</name>
    <name type="common">Aureobacterium testaceum</name>
    <name type="synonym">Brevibacterium testaceum</name>
    <dbReference type="NCBI Taxonomy" id="2033"/>
    <lineage>
        <taxon>Bacteria</taxon>
        <taxon>Bacillati</taxon>
        <taxon>Actinomycetota</taxon>
        <taxon>Actinomycetes</taxon>
        <taxon>Micrococcales</taxon>
        <taxon>Microbacteriaceae</taxon>
        <taxon>Microbacterium</taxon>
    </lineage>
</organism>
<accession>A0A147ETV2</accession>
<gene>
    <name evidence="3" type="ORF">NS220_16480</name>
</gene>
<dbReference type="AlphaFoldDB" id="A0A147ETV2"/>
<dbReference type="PATRIC" id="fig|2033.6.peg.860"/>
<dbReference type="PANTHER" id="PTHR43798:SF31">
    <property type="entry name" value="AB HYDROLASE SUPERFAMILY PROTEIN YCLE"/>
    <property type="match status" value="1"/>
</dbReference>
<dbReference type="InterPro" id="IPR050266">
    <property type="entry name" value="AB_hydrolase_sf"/>
</dbReference>
<dbReference type="OrthoDB" id="63962at2"/>
<dbReference type="EMBL" id="LDRT01000144">
    <property type="protein sequence ID" value="KTR88185.1"/>
    <property type="molecule type" value="Genomic_DNA"/>
</dbReference>
<comment type="caution">
    <text evidence="3">The sequence shown here is derived from an EMBL/GenBank/DDBJ whole genome shotgun (WGS) entry which is preliminary data.</text>
</comment>
<feature type="domain" description="AB hydrolase-1" evidence="2">
    <location>
        <begin position="16"/>
        <end position="249"/>
    </location>
</feature>
<dbReference type="PANTHER" id="PTHR43798">
    <property type="entry name" value="MONOACYLGLYCEROL LIPASE"/>
    <property type="match status" value="1"/>
</dbReference>
<dbReference type="InterPro" id="IPR000073">
    <property type="entry name" value="AB_hydrolase_1"/>
</dbReference>
<keyword evidence="1" id="KW-0378">Hydrolase</keyword>
<dbReference type="Gene3D" id="3.40.50.1820">
    <property type="entry name" value="alpha/beta hydrolase"/>
    <property type="match status" value="1"/>
</dbReference>
<dbReference type="Pfam" id="PF12697">
    <property type="entry name" value="Abhydrolase_6"/>
    <property type="match status" value="1"/>
</dbReference>
<dbReference type="Proteomes" id="UP000075025">
    <property type="component" value="Unassembled WGS sequence"/>
</dbReference>
<reference evidence="3 4" key="1">
    <citation type="journal article" date="2016" name="Front. Microbiol.">
        <title>Genomic Resource of Rice Seed Associated Bacteria.</title>
        <authorList>
            <person name="Midha S."/>
            <person name="Bansal K."/>
            <person name="Sharma S."/>
            <person name="Kumar N."/>
            <person name="Patil P.P."/>
            <person name="Chaudhry V."/>
            <person name="Patil P.B."/>
        </authorList>
    </citation>
    <scope>NUCLEOTIDE SEQUENCE [LARGE SCALE GENOMIC DNA]</scope>
    <source>
        <strain evidence="3 4">NS220</strain>
    </source>
</reference>
<protein>
    <recommendedName>
        <fullName evidence="2">AB hydrolase-1 domain-containing protein</fullName>
    </recommendedName>
</protein>
<dbReference type="SUPFAM" id="SSF53474">
    <property type="entry name" value="alpha/beta-Hydrolases"/>
    <property type="match status" value="1"/>
</dbReference>
<dbReference type="RefSeq" id="WP_058625087.1">
    <property type="nucleotide sequence ID" value="NZ_LDRT01000144.1"/>
</dbReference>
<dbReference type="GO" id="GO:0016020">
    <property type="term" value="C:membrane"/>
    <property type="evidence" value="ECO:0007669"/>
    <property type="project" value="TreeGrafter"/>
</dbReference>
<evidence type="ECO:0000313" key="3">
    <source>
        <dbReference type="EMBL" id="KTR88185.1"/>
    </source>
</evidence>
<sequence length="464" mass="49025">MPTDNPTASGGETVTLFLLHALGASAGSFDRVAGLLDGRVRVEGIDLPGFGSLADARDTSLEATVDHVIDHLARHARGRWMLGGHSMGGKIAGLVASRVLRGEAPLVGLAGMVLMAPSPPRPEPMDEERRERMLSWVADGAISDQDAETFLAQNTAEPLDAAAHADAVADLRRTSPGAWRAWLETGSRVDASAEVGTLDLPVLVLAGTDDGDLGAAAQPGLLASVYPRARFVSLEDTGHLIPLERAPEASEAIARFAADEVLLGPVVPGDWAALIAGDRVDARVRGILNLRAIPDDRGYAPRVLDLAQLTLLREIADLVVPQDGPAIDIAARVDAQLARGEGDGWRNADLPPDPEAYRAGLDTLAAIWPTDPTSREDVLRAAIEGTTDAEGPFDAARLKLWLEDARNDLVRQWLAHPASMARLGYDGFATGGSPMRGYVELRLGRREDWEPAGVGGTVATGDAA</sequence>
<dbReference type="GO" id="GO:0016787">
    <property type="term" value="F:hydrolase activity"/>
    <property type="evidence" value="ECO:0007669"/>
    <property type="project" value="UniProtKB-KW"/>
</dbReference>
<evidence type="ECO:0000259" key="2">
    <source>
        <dbReference type="Pfam" id="PF12697"/>
    </source>
</evidence>
<name>A0A147ETV2_MICTE</name>